<organism evidence="2">
    <name type="scientific">Rhodopseudomonas palustris (strain BisA53)</name>
    <dbReference type="NCBI Taxonomy" id="316055"/>
    <lineage>
        <taxon>Bacteria</taxon>
        <taxon>Pseudomonadati</taxon>
        <taxon>Pseudomonadota</taxon>
        <taxon>Alphaproteobacteria</taxon>
        <taxon>Hyphomicrobiales</taxon>
        <taxon>Nitrobacteraceae</taxon>
        <taxon>Rhodopseudomonas</taxon>
    </lineage>
</organism>
<proteinExistence type="predicted"/>
<sequence length="85" mass="9624">MTMWGARCHLSVAHSRITPRTFRTAPPPQNLLRANAAWEEIGPEQAEVIIAKQRHGPTGTVDLQFEGQFTRFSDLTLDSHLPERM</sequence>
<keyword evidence="2" id="KW-0547">Nucleotide-binding</keyword>
<dbReference type="GO" id="GO:0003678">
    <property type="term" value="F:DNA helicase activity"/>
    <property type="evidence" value="ECO:0007669"/>
    <property type="project" value="InterPro"/>
</dbReference>
<dbReference type="InterPro" id="IPR007694">
    <property type="entry name" value="DNA_helicase_DnaB-like_C"/>
</dbReference>
<dbReference type="KEGG" id="rpe:RPE_3319"/>
<gene>
    <name evidence="2" type="ordered locus">RPE_3319</name>
</gene>
<feature type="domain" description="SF4 helicase" evidence="1">
    <location>
        <begin position="43"/>
        <end position="74"/>
    </location>
</feature>
<dbReference type="eggNOG" id="COG0305">
    <property type="taxonomic scope" value="Bacteria"/>
</dbReference>
<accession>Q07LD2</accession>
<dbReference type="EMBL" id="CP000463">
    <property type="protein sequence ID" value="ABJ07252.1"/>
    <property type="molecule type" value="Genomic_DNA"/>
</dbReference>
<dbReference type="STRING" id="316055.RPE_3319"/>
<reference evidence="2" key="1">
    <citation type="submission" date="2006-09" db="EMBL/GenBank/DDBJ databases">
        <title>Complete sequence of Rhodopseudomonas palustris BisA53.</title>
        <authorList>
            <consortium name="US DOE Joint Genome Institute"/>
            <person name="Copeland A."/>
            <person name="Lucas S."/>
            <person name="Lapidus A."/>
            <person name="Barry K."/>
            <person name="Detter J.C."/>
            <person name="Glavina del Rio T."/>
            <person name="Hammon N."/>
            <person name="Israni S."/>
            <person name="Dalin E."/>
            <person name="Tice H."/>
            <person name="Pitluck S."/>
            <person name="Chain P."/>
            <person name="Malfatti S."/>
            <person name="Shin M."/>
            <person name="Vergez L."/>
            <person name="Schmutz J."/>
            <person name="Larimer F."/>
            <person name="Land M."/>
            <person name="Hauser L."/>
            <person name="Pelletier D.A."/>
            <person name="Kyrpides N."/>
            <person name="Kim E."/>
            <person name="Harwood C.S."/>
            <person name="Oda Y."/>
            <person name="Richardson P."/>
        </authorList>
    </citation>
    <scope>NUCLEOTIDE SEQUENCE [LARGE SCALE GENOMIC DNA]</scope>
    <source>
        <strain evidence="2">BisA53</strain>
    </source>
</reference>
<dbReference type="InterPro" id="IPR027417">
    <property type="entry name" value="P-loop_NTPase"/>
</dbReference>
<name>Q07LD2_RHOP5</name>
<keyword evidence="2" id="KW-0378">Hydrolase</keyword>
<dbReference type="HOGENOM" id="CLU_2510519_0_0_5"/>
<protein>
    <submittedName>
        <fullName evidence="2">Replicative DNA helicase-like protein</fullName>
    </submittedName>
</protein>
<dbReference type="AlphaFoldDB" id="Q07LD2"/>
<dbReference type="GO" id="GO:0006260">
    <property type="term" value="P:DNA replication"/>
    <property type="evidence" value="ECO:0007669"/>
    <property type="project" value="InterPro"/>
</dbReference>
<dbReference type="GO" id="GO:0005524">
    <property type="term" value="F:ATP binding"/>
    <property type="evidence" value="ECO:0007669"/>
    <property type="project" value="InterPro"/>
</dbReference>
<dbReference type="Pfam" id="PF03796">
    <property type="entry name" value="DnaB_C"/>
    <property type="match status" value="1"/>
</dbReference>
<dbReference type="Gene3D" id="3.40.50.300">
    <property type="entry name" value="P-loop containing nucleotide triphosphate hydrolases"/>
    <property type="match status" value="1"/>
</dbReference>
<evidence type="ECO:0000259" key="1">
    <source>
        <dbReference type="Pfam" id="PF03796"/>
    </source>
</evidence>
<keyword evidence="2" id="KW-0067">ATP-binding</keyword>
<keyword evidence="2" id="KW-0347">Helicase</keyword>
<evidence type="ECO:0000313" key="2">
    <source>
        <dbReference type="EMBL" id="ABJ07252.1"/>
    </source>
</evidence>